<dbReference type="AlphaFoldDB" id="A0A4U6QNB8"/>
<proteinExistence type="predicted"/>
<evidence type="ECO:0000256" key="3">
    <source>
        <dbReference type="ARBA" id="ARBA00023015"/>
    </source>
</evidence>
<feature type="domain" description="Response regulatory" evidence="8">
    <location>
        <begin position="1"/>
        <end position="113"/>
    </location>
</feature>
<dbReference type="Gene3D" id="6.10.250.690">
    <property type="match status" value="1"/>
</dbReference>
<feature type="DNA-binding region" description="OmpR/PhoB-type" evidence="7">
    <location>
        <begin position="121"/>
        <end position="217"/>
    </location>
</feature>
<reference evidence="10 11" key="1">
    <citation type="submission" date="2019-05" db="EMBL/GenBank/DDBJ databases">
        <title>Nakamurella sp. N5BH11, whole genome shotgun sequence.</title>
        <authorList>
            <person name="Tuo L."/>
        </authorList>
    </citation>
    <scope>NUCLEOTIDE SEQUENCE [LARGE SCALE GENOMIC DNA]</scope>
    <source>
        <strain evidence="10 11">N5BH11</strain>
    </source>
</reference>
<dbReference type="PANTHER" id="PTHR48111:SF28">
    <property type="entry name" value="TRANSCRIPTIONAL REGULATORY PROTEIN TCRX-RELATED"/>
    <property type="match status" value="1"/>
</dbReference>
<dbReference type="CDD" id="cd17574">
    <property type="entry name" value="REC_OmpR"/>
    <property type="match status" value="1"/>
</dbReference>
<sequence length="235" mass="25406">MLVAEDDDTVREAVRECLADAGYRVLTAADGTEAIELAEREHPDVAVLDVMLPRRDGLSVARSIRAGSDVPVLFLTARDAVDDRLAGFAAGADDYLTKPFALAELLARIAVVLRRSGRVGVGRVVVGDLVIDEDAGAATRAGRDLQLTATELRLLGYLARHRDRVLSKTQILTQVWGYDAYDPNLVEAFVSTLRRKLELHGPRLVQTVRGIGYRLSLPALPAESVPAGADPMVGR</sequence>
<dbReference type="EMBL" id="SZZH01000001">
    <property type="protein sequence ID" value="TKV62187.1"/>
    <property type="molecule type" value="Genomic_DNA"/>
</dbReference>
<dbReference type="SMART" id="SM00862">
    <property type="entry name" value="Trans_reg_C"/>
    <property type="match status" value="1"/>
</dbReference>
<dbReference type="GO" id="GO:0000156">
    <property type="term" value="F:phosphorelay response regulator activity"/>
    <property type="evidence" value="ECO:0007669"/>
    <property type="project" value="TreeGrafter"/>
</dbReference>
<keyword evidence="4 7" id="KW-0238">DNA-binding</keyword>
<dbReference type="Gene3D" id="3.40.50.2300">
    <property type="match status" value="1"/>
</dbReference>
<keyword evidence="11" id="KW-1185">Reference proteome</keyword>
<dbReference type="InterPro" id="IPR001789">
    <property type="entry name" value="Sig_transdc_resp-reg_receiver"/>
</dbReference>
<keyword evidence="3" id="KW-0805">Transcription regulation</keyword>
<dbReference type="Pfam" id="PF00486">
    <property type="entry name" value="Trans_reg_C"/>
    <property type="match status" value="1"/>
</dbReference>
<feature type="domain" description="OmpR/PhoB-type" evidence="9">
    <location>
        <begin position="121"/>
        <end position="217"/>
    </location>
</feature>
<evidence type="ECO:0000259" key="8">
    <source>
        <dbReference type="PROSITE" id="PS50110"/>
    </source>
</evidence>
<evidence type="ECO:0000313" key="11">
    <source>
        <dbReference type="Proteomes" id="UP000306985"/>
    </source>
</evidence>
<name>A0A4U6QNB8_9ACTN</name>
<dbReference type="Pfam" id="PF00072">
    <property type="entry name" value="Response_reg"/>
    <property type="match status" value="1"/>
</dbReference>
<dbReference type="InterPro" id="IPR036388">
    <property type="entry name" value="WH-like_DNA-bd_sf"/>
</dbReference>
<keyword evidence="2" id="KW-0902">Two-component regulatory system</keyword>
<evidence type="ECO:0000256" key="1">
    <source>
        <dbReference type="ARBA" id="ARBA00022553"/>
    </source>
</evidence>
<protein>
    <submittedName>
        <fullName evidence="10">Response regulator transcription factor</fullName>
    </submittedName>
</protein>
<keyword evidence="1 6" id="KW-0597">Phosphoprotein</keyword>
<dbReference type="Gene3D" id="1.10.10.10">
    <property type="entry name" value="Winged helix-like DNA-binding domain superfamily/Winged helix DNA-binding domain"/>
    <property type="match status" value="1"/>
</dbReference>
<evidence type="ECO:0000256" key="6">
    <source>
        <dbReference type="PROSITE-ProRule" id="PRU00169"/>
    </source>
</evidence>
<evidence type="ECO:0000256" key="4">
    <source>
        <dbReference type="ARBA" id="ARBA00023125"/>
    </source>
</evidence>
<feature type="modified residue" description="4-aspartylphosphate" evidence="6">
    <location>
        <position position="49"/>
    </location>
</feature>
<dbReference type="SMART" id="SM00448">
    <property type="entry name" value="REC"/>
    <property type="match status" value="1"/>
</dbReference>
<dbReference type="OrthoDB" id="5177151at2"/>
<dbReference type="GO" id="GO:0005829">
    <property type="term" value="C:cytosol"/>
    <property type="evidence" value="ECO:0007669"/>
    <property type="project" value="TreeGrafter"/>
</dbReference>
<comment type="caution">
    <text evidence="10">The sequence shown here is derived from an EMBL/GenBank/DDBJ whole genome shotgun (WGS) entry which is preliminary data.</text>
</comment>
<dbReference type="InterPro" id="IPR039420">
    <property type="entry name" value="WalR-like"/>
</dbReference>
<dbReference type="InterPro" id="IPR011006">
    <property type="entry name" value="CheY-like_superfamily"/>
</dbReference>
<dbReference type="FunFam" id="3.40.50.2300:FF:000001">
    <property type="entry name" value="DNA-binding response regulator PhoB"/>
    <property type="match status" value="1"/>
</dbReference>
<dbReference type="SUPFAM" id="SSF52172">
    <property type="entry name" value="CheY-like"/>
    <property type="match status" value="1"/>
</dbReference>
<accession>A0A4U6QNB8</accession>
<keyword evidence="5" id="KW-0804">Transcription</keyword>
<dbReference type="GO" id="GO:0006355">
    <property type="term" value="P:regulation of DNA-templated transcription"/>
    <property type="evidence" value="ECO:0007669"/>
    <property type="project" value="InterPro"/>
</dbReference>
<dbReference type="GO" id="GO:0000976">
    <property type="term" value="F:transcription cis-regulatory region binding"/>
    <property type="evidence" value="ECO:0007669"/>
    <property type="project" value="TreeGrafter"/>
</dbReference>
<evidence type="ECO:0000259" key="9">
    <source>
        <dbReference type="PROSITE" id="PS51755"/>
    </source>
</evidence>
<dbReference type="Proteomes" id="UP000306985">
    <property type="component" value="Unassembled WGS sequence"/>
</dbReference>
<dbReference type="InterPro" id="IPR001867">
    <property type="entry name" value="OmpR/PhoB-type_DNA-bd"/>
</dbReference>
<organism evidence="10 11">
    <name type="scientific">Nakamurella flava</name>
    <dbReference type="NCBI Taxonomy" id="2576308"/>
    <lineage>
        <taxon>Bacteria</taxon>
        <taxon>Bacillati</taxon>
        <taxon>Actinomycetota</taxon>
        <taxon>Actinomycetes</taxon>
        <taxon>Nakamurellales</taxon>
        <taxon>Nakamurellaceae</taxon>
        <taxon>Nakamurella</taxon>
    </lineage>
</organism>
<gene>
    <name evidence="10" type="ORF">FDO65_06025</name>
</gene>
<evidence type="ECO:0000313" key="10">
    <source>
        <dbReference type="EMBL" id="TKV62187.1"/>
    </source>
</evidence>
<dbReference type="PANTHER" id="PTHR48111">
    <property type="entry name" value="REGULATOR OF RPOS"/>
    <property type="match status" value="1"/>
</dbReference>
<evidence type="ECO:0000256" key="7">
    <source>
        <dbReference type="PROSITE-ProRule" id="PRU01091"/>
    </source>
</evidence>
<dbReference type="PROSITE" id="PS51755">
    <property type="entry name" value="OMPR_PHOB"/>
    <property type="match status" value="1"/>
</dbReference>
<dbReference type="PROSITE" id="PS50110">
    <property type="entry name" value="RESPONSE_REGULATORY"/>
    <property type="match status" value="1"/>
</dbReference>
<evidence type="ECO:0000256" key="5">
    <source>
        <dbReference type="ARBA" id="ARBA00023163"/>
    </source>
</evidence>
<dbReference type="CDD" id="cd00383">
    <property type="entry name" value="trans_reg_C"/>
    <property type="match status" value="1"/>
</dbReference>
<evidence type="ECO:0000256" key="2">
    <source>
        <dbReference type="ARBA" id="ARBA00023012"/>
    </source>
</evidence>
<dbReference type="GO" id="GO:0032993">
    <property type="term" value="C:protein-DNA complex"/>
    <property type="evidence" value="ECO:0007669"/>
    <property type="project" value="TreeGrafter"/>
</dbReference>